<dbReference type="Proteomes" id="UP001396334">
    <property type="component" value="Unassembled WGS sequence"/>
</dbReference>
<proteinExistence type="predicted"/>
<sequence length="389" mass="42333">MQPGRIDEVIELEAGNTIHQIRVVERGFSDTQGTSYNGCNVKSNGAKEQAISSYSDSSSEVDRNPSPDGDVNAETKENETALNAVFTGKENNDFGGGIELVSKSHPGDKEPGGCNTWGDTLEEPTPDIYGENKISEKAISGKPEIFKSNLAEVEACGTISTVGTLEGKTKVTGSFGIDEKKDGPGIDINLELGVHTKDLPAWVAKDIMGMGFNKKDITCLSPENRVLTKSVWEARVDDQNKSTNNTIEEGIVSGFVNSGSTLAREEEEVFFPEKKSVKQVQLVTADGLKVLRGDLSSWLEICKARQLKDLFLTNQDKVGSSVLLPLEFSSRSWQTILVARHSRWVRDLVSKPVLPCFNRVCQPGPLDFPSDSLTVKVFQFGEPSVGSDD</sequence>
<evidence type="ECO:0000313" key="2">
    <source>
        <dbReference type="EMBL" id="KAK9017467.1"/>
    </source>
</evidence>
<dbReference type="EMBL" id="JBBPBN010000020">
    <property type="protein sequence ID" value="KAK9017467.1"/>
    <property type="molecule type" value="Genomic_DNA"/>
</dbReference>
<reference evidence="2 3" key="1">
    <citation type="journal article" date="2024" name="G3 (Bethesda)">
        <title>Genome assembly of Hibiscus sabdariffa L. provides insights into metabolisms of medicinal natural products.</title>
        <authorList>
            <person name="Kim T."/>
        </authorList>
    </citation>
    <scope>NUCLEOTIDE SEQUENCE [LARGE SCALE GENOMIC DNA]</scope>
    <source>
        <strain evidence="2">TK-2024</strain>
        <tissue evidence="2">Old leaves</tissue>
    </source>
</reference>
<keyword evidence="3" id="KW-1185">Reference proteome</keyword>
<evidence type="ECO:0000256" key="1">
    <source>
        <dbReference type="SAM" id="MobiDB-lite"/>
    </source>
</evidence>
<evidence type="ECO:0000313" key="3">
    <source>
        <dbReference type="Proteomes" id="UP001396334"/>
    </source>
</evidence>
<name>A0ABR2RXR5_9ROSI</name>
<accession>A0ABR2RXR5</accession>
<protein>
    <submittedName>
        <fullName evidence="2">Uncharacterized protein</fullName>
    </submittedName>
</protein>
<organism evidence="2 3">
    <name type="scientific">Hibiscus sabdariffa</name>
    <name type="common">roselle</name>
    <dbReference type="NCBI Taxonomy" id="183260"/>
    <lineage>
        <taxon>Eukaryota</taxon>
        <taxon>Viridiplantae</taxon>
        <taxon>Streptophyta</taxon>
        <taxon>Embryophyta</taxon>
        <taxon>Tracheophyta</taxon>
        <taxon>Spermatophyta</taxon>
        <taxon>Magnoliopsida</taxon>
        <taxon>eudicotyledons</taxon>
        <taxon>Gunneridae</taxon>
        <taxon>Pentapetalae</taxon>
        <taxon>rosids</taxon>
        <taxon>malvids</taxon>
        <taxon>Malvales</taxon>
        <taxon>Malvaceae</taxon>
        <taxon>Malvoideae</taxon>
        <taxon>Hibiscus</taxon>
    </lineage>
</organism>
<gene>
    <name evidence="2" type="ORF">V6N11_079946</name>
</gene>
<comment type="caution">
    <text evidence="2">The sequence shown here is derived from an EMBL/GenBank/DDBJ whole genome shotgun (WGS) entry which is preliminary data.</text>
</comment>
<feature type="region of interest" description="Disordered" evidence="1">
    <location>
        <begin position="47"/>
        <end position="74"/>
    </location>
</feature>